<reference evidence="3" key="1">
    <citation type="journal article" date="2017" name="Nat. Ecol. Evol.">
        <title>Genome expansion and lineage-specific genetic innovations in the forest pathogenic fungi Armillaria.</title>
        <authorList>
            <person name="Sipos G."/>
            <person name="Prasanna A.N."/>
            <person name="Walter M.C."/>
            <person name="O'Connor E."/>
            <person name="Balint B."/>
            <person name="Krizsan K."/>
            <person name="Kiss B."/>
            <person name="Hess J."/>
            <person name="Varga T."/>
            <person name="Slot J."/>
            <person name="Riley R."/>
            <person name="Boka B."/>
            <person name="Rigling D."/>
            <person name="Barry K."/>
            <person name="Lee J."/>
            <person name="Mihaltcheva S."/>
            <person name="LaButti K."/>
            <person name="Lipzen A."/>
            <person name="Waldron R."/>
            <person name="Moloney N.M."/>
            <person name="Sperisen C."/>
            <person name="Kredics L."/>
            <person name="Vagvoelgyi C."/>
            <person name="Patrignani A."/>
            <person name="Fitzpatrick D."/>
            <person name="Nagy I."/>
            <person name="Doyle S."/>
            <person name="Anderson J.B."/>
            <person name="Grigoriev I.V."/>
            <person name="Gueldener U."/>
            <person name="Muensterkoetter M."/>
            <person name="Nagy L.G."/>
        </authorList>
    </citation>
    <scope>NUCLEOTIDE SEQUENCE [LARGE SCALE GENOMIC DNA]</scope>
    <source>
        <strain evidence="3">Ar21-2</strain>
    </source>
</reference>
<evidence type="ECO:0000256" key="1">
    <source>
        <dbReference type="SAM" id="MobiDB-lite"/>
    </source>
</evidence>
<dbReference type="AlphaFoldDB" id="A0A2H3EAR1"/>
<dbReference type="EMBL" id="KZ293648">
    <property type="protein sequence ID" value="PBK98457.1"/>
    <property type="molecule type" value="Genomic_DNA"/>
</dbReference>
<sequence length="462" mass="51893">MPRMIREGDRDLPRRKRSCRMDISRAGPGHDVQAIAVASFGEDLLQISDQNYGYATPRSIQVQEGHAVASVDGKSRQLNRGYCHIWFNHSRKDGFYEEVVIWLYPALPEENGLVFRDVVAGLIIDRASQPLTITQGIFRDGVNMLLPFQTSTWTKVPTFSGTALCHMDAPAIATFSSMSAKYFRLTMSGPGRLDSKLLPGRAFQSGTSMPTESQRRSPSERLQPLSPTVPLRDAIYIPRALTRQFFTGALWTAIRLLQRGINVNGSELGQCVVVGVTGRIVESVEVEVEKYLLYALRHRVGMRTAKTFDGYYKSVPYELGLELFGVPYGDGPLVPYSPPLRVDASYGEFWTVQTYEDDRLIQLVATSAYSTRRGYTAESFIGQLLTSRWKEHPYSLKTPGDGQFLLGAYRPSLPSRGSWFSRNDFFGMFDSVGLRCRYDWLHTADTIDGGGLPSDSTEWDWL</sequence>
<evidence type="ECO:0000313" key="3">
    <source>
        <dbReference type="Proteomes" id="UP000217790"/>
    </source>
</evidence>
<dbReference type="InParanoid" id="A0A2H3EAR1"/>
<organism evidence="2 3">
    <name type="scientific">Armillaria gallica</name>
    <name type="common">Bulbous honey fungus</name>
    <name type="synonym">Armillaria bulbosa</name>
    <dbReference type="NCBI Taxonomy" id="47427"/>
    <lineage>
        <taxon>Eukaryota</taxon>
        <taxon>Fungi</taxon>
        <taxon>Dikarya</taxon>
        <taxon>Basidiomycota</taxon>
        <taxon>Agaricomycotina</taxon>
        <taxon>Agaricomycetes</taxon>
        <taxon>Agaricomycetidae</taxon>
        <taxon>Agaricales</taxon>
        <taxon>Marasmiineae</taxon>
        <taxon>Physalacriaceae</taxon>
        <taxon>Armillaria</taxon>
    </lineage>
</organism>
<accession>A0A2H3EAR1</accession>
<proteinExistence type="predicted"/>
<name>A0A2H3EAR1_ARMGA</name>
<keyword evidence="3" id="KW-1185">Reference proteome</keyword>
<gene>
    <name evidence="2" type="ORF">ARMGADRAFT_1026454</name>
</gene>
<dbReference type="OrthoDB" id="5286712at2759"/>
<feature type="region of interest" description="Disordered" evidence="1">
    <location>
        <begin position="204"/>
        <end position="225"/>
    </location>
</feature>
<dbReference type="Proteomes" id="UP000217790">
    <property type="component" value="Unassembled WGS sequence"/>
</dbReference>
<protein>
    <submittedName>
        <fullName evidence="2">Uncharacterized protein</fullName>
    </submittedName>
</protein>
<evidence type="ECO:0000313" key="2">
    <source>
        <dbReference type="EMBL" id="PBK98457.1"/>
    </source>
</evidence>